<reference evidence="1 2" key="1">
    <citation type="submission" date="2020-06" db="EMBL/GenBank/DDBJ databases">
        <title>High-quality draft genome of sulfate reducer Desulfobacter latus type strain AcrS2 isolated from marine sediment.</title>
        <authorList>
            <person name="Hoppe M."/>
            <person name="Larsen C.K."/>
            <person name="Marshall I.P.G."/>
            <person name="Schramm A."/>
            <person name="Marietou A.G."/>
        </authorList>
    </citation>
    <scope>NUCLEOTIDE SEQUENCE [LARGE SCALE GENOMIC DNA]</scope>
    <source>
        <strain evidence="1 2">AcRS2</strain>
    </source>
</reference>
<protein>
    <submittedName>
        <fullName evidence="1">Uncharacterized protein</fullName>
    </submittedName>
</protein>
<comment type="caution">
    <text evidence="1">The sequence shown here is derived from an EMBL/GenBank/DDBJ whole genome shotgun (WGS) entry which is preliminary data.</text>
</comment>
<proteinExistence type="predicted"/>
<dbReference type="Proteomes" id="UP000553343">
    <property type="component" value="Unassembled WGS sequence"/>
</dbReference>
<gene>
    <name evidence="1" type="ORF">HXW94_11150</name>
</gene>
<evidence type="ECO:0000313" key="2">
    <source>
        <dbReference type="Proteomes" id="UP000553343"/>
    </source>
</evidence>
<dbReference type="EMBL" id="JACADJ010000037">
    <property type="protein sequence ID" value="NWH05538.1"/>
    <property type="molecule type" value="Genomic_DNA"/>
</dbReference>
<evidence type="ECO:0000313" key="1">
    <source>
        <dbReference type="EMBL" id="NWH05538.1"/>
    </source>
</evidence>
<sequence length="295" mass="32334">MKTDLMMMLGIVVWGMIMFTEKAWPHCFQSLENGHIDWTIGLVTATGHAAPEINAEGKAVAMPGSARASATRNLITILKQVIISGDLTVGAYASTHDAILAGIEKIAQDARVYRQRYTSALDVNVWVKATFYGGFLQLVLPEHIRQIPKINELKQDPAEPVKHTPSVVVNAKPYTGLIVDARTLNLEPVLYPTIVSEQGKEIYSAVFISREFAVQKGVCAYLCDMDQALASARVGSTPLVIKALRKTGDKTDAIVVSMADAKILDRASERHIFLKECRVIVVVKPPVPEKIRSAQ</sequence>
<keyword evidence="2" id="KW-1185">Reference proteome</keyword>
<dbReference type="AlphaFoldDB" id="A0A850TAD0"/>
<name>A0A850TAD0_9BACT</name>
<dbReference type="RefSeq" id="WP_178366992.1">
    <property type="nucleotide sequence ID" value="NZ_JACADJ010000037.1"/>
</dbReference>
<organism evidence="1 2">
    <name type="scientific">Desulfobacter latus</name>
    <dbReference type="NCBI Taxonomy" id="2292"/>
    <lineage>
        <taxon>Bacteria</taxon>
        <taxon>Pseudomonadati</taxon>
        <taxon>Thermodesulfobacteriota</taxon>
        <taxon>Desulfobacteria</taxon>
        <taxon>Desulfobacterales</taxon>
        <taxon>Desulfobacteraceae</taxon>
        <taxon>Desulfobacter</taxon>
    </lineage>
</organism>
<accession>A0A850TAD0</accession>